<evidence type="ECO:0000256" key="5">
    <source>
        <dbReference type="ARBA" id="ARBA00023136"/>
    </source>
</evidence>
<dbReference type="GO" id="GO:0098771">
    <property type="term" value="P:inorganic ion homeostasis"/>
    <property type="evidence" value="ECO:0007669"/>
    <property type="project" value="UniProtKB-ARBA"/>
</dbReference>
<dbReference type="FunFam" id="1.20.1510.10:FF:000005">
    <property type="entry name" value="Putative Cation diffusion facilitator 1"/>
    <property type="match status" value="1"/>
</dbReference>
<reference evidence="10" key="1">
    <citation type="submission" date="2015-05" db="EMBL/GenBank/DDBJ databases">
        <authorList>
            <person name="Wang D.B."/>
            <person name="Wang M."/>
        </authorList>
    </citation>
    <scope>NUCLEOTIDE SEQUENCE</scope>
    <source>
        <strain evidence="10">36-1</strain>
    </source>
</reference>
<dbReference type="InterPro" id="IPR050291">
    <property type="entry name" value="CDF_Transporter"/>
</dbReference>
<dbReference type="AlphaFoldDB" id="A0A2U3DQM9"/>
<evidence type="ECO:0000313" key="9">
    <source>
        <dbReference type="EMBL" id="KAK4086247.1"/>
    </source>
</evidence>
<dbReference type="FunFam" id="3.30.70.1350:FF:000004">
    <property type="entry name" value="Cation diffusion facilitator 10"/>
    <property type="match status" value="1"/>
</dbReference>
<dbReference type="Pfam" id="PF01545">
    <property type="entry name" value="Cation_efflux"/>
    <property type="match status" value="1"/>
</dbReference>
<feature type="transmembrane region" description="Helical" evidence="7">
    <location>
        <begin position="692"/>
        <end position="714"/>
    </location>
</feature>
<evidence type="ECO:0000256" key="2">
    <source>
        <dbReference type="ARBA" id="ARBA00022448"/>
    </source>
</evidence>
<dbReference type="Gene3D" id="3.30.70.1350">
    <property type="entry name" value="Cation efflux protein, cytoplasmic domain"/>
    <property type="match status" value="1"/>
</dbReference>
<feature type="compositionally biased region" description="Low complexity" evidence="6">
    <location>
        <begin position="513"/>
        <end position="525"/>
    </location>
</feature>
<dbReference type="Proteomes" id="UP000245956">
    <property type="component" value="Unassembled WGS sequence"/>
</dbReference>
<evidence type="ECO:0000313" key="10">
    <source>
        <dbReference type="EMBL" id="PWI64558.1"/>
    </source>
</evidence>
<evidence type="ECO:0000256" key="3">
    <source>
        <dbReference type="ARBA" id="ARBA00022692"/>
    </source>
</evidence>
<evidence type="ECO:0000259" key="8">
    <source>
        <dbReference type="Pfam" id="PF01545"/>
    </source>
</evidence>
<feature type="region of interest" description="Disordered" evidence="6">
    <location>
        <begin position="260"/>
        <end position="288"/>
    </location>
</feature>
<reference evidence="9" key="3">
    <citation type="submission" date="2023-11" db="EMBL/GenBank/DDBJ databases">
        <authorList>
            <person name="Beijen E."/>
            <person name="Ohm R.A."/>
        </authorList>
    </citation>
    <scope>NUCLEOTIDE SEQUENCE</scope>
    <source>
        <strain evidence="9">CBS 150709</strain>
    </source>
</reference>
<evidence type="ECO:0000256" key="7">
    <source>
        <dbReference type="SAM" id="Phobius"/>
    </source>
</evidence>
<keyword evidence="2" id="KW-0813">Transport</keyword>
<organism evidence="10 11">
    <name type="scientific">Purpureocillium lilacinum</name>
    <name type="common">Paecilomyces lilacinus</name>
    <dbReference type="NCBI Taxonomy" id="33203"/>
    <lineage>
        <taxon>Eukaryota</taxon>
        <taxon>Fungi</taxon>
        <taxon>Dikarya</taxon>
        <taxon>Ascomycota</taxon>
        <taxon>Pezizomycotina</taxon>
        <taxon>Sordariomycetes</taxon>
        <taxon>Hypocreomycetidae</taxon>
        <taxon>Hypocreales</taxon>
        <taxon>Ophiocordycipitaceae</taxon>
        <taxon>Purpureocillium</taxon>
    </lineage>
</organism>
<keyword evidence="5 7" id="KW-0472">Membrane</keyword>
<feature type="region of interest" description="Disordered" evidence="6">
    <location>
        <begin position="311"/>
        <end position="357"/>
    </location>
</feature>
<feature type="compositionally biased region" description="Low complexity" evidence="6">
    <location>
        <begin position="266"/>
        <end position="277"/>
    </location>
</feature>
<dbReference type="Proteomes" id="UP001287286">
    <property type="component" value="Unassembled WGS sequence"/>
</dbReference>
<dbReference type="GO" id="GO:0016020">
    <property type="term" value="C:membrane"/>
    <property type="evidence" value="ECO:0007669"/>
    <property type="project" value="UniProtKB-SubCell"/>
</dbReference>
<dbReference type="GO" id="GO:0008324">
    <property type="term" value="F:monoatomic cation transmembrane transporter activity"/>
    <property type="evidence" value="ECO:0007669"/>
    <property type="project" value="InterPro"/>
</dbReference>
<reference evidence="9 12" key="4">
    <citation type="journal article" date="2024" name="Microbiol. Resour. Announc.">
        <title>Genome annotations for the ascomycete fungi Trichoderma harzianum, Trichoderma aggressivum, and Purpureocillium lilacinum.</title>
        <authorList>
            <person name="Beijen E.P.W."/>
            <person name="Ohm R.A."/>
        </authorList>
    </citation>
    <scope>NUCLEOTIDE SEQUENCE [LARGE SCALE GENOMIC DNA]</scope>
    <source>
        <strain evidence="9 12">CBS 150709</strain>
    </source>
</reference>
<keyword evidence="3 7" id="KW-0812">Transmembrane</keyword>
<comment type="subcellular location">
    <subcellularLocation>
        <location evidence="1">Membrane</location>
        <topology evidence="1">Multi-pass membrane protein</topology>
    </subcellularLocation>
</comment>
<dbReference type="InterPro" id="IPR027469">
    <property type="entry name" value="Cation_efflux_TMD_sf"/>
</dbReference>
<feature type="transmembrane region" description="Helical" evidence="7">
    <location>
        <begin position="726"/>
        <end position="748"/>
    </location>
</feature>
<evidence type="ECO:0000256" key="1">
    <source>
        <dbReference type="ARBA" id="ARBA00004141"/>
    </source>
</evidence>
<evidence type="ECO:0000313" key="12">
    <source>
        <dbReference type="Proteomes" id="UP001287286"/>
    </source>
</evidence>
<dbReference type="GO" id="GO:0030003">
    <property type="term" value="P:intracellular monoatomic cation homeostasis"/>
    <property type="evidence" value="ECO:0007669"/>
    <property type="project" value="UniProtKB-ARBA"/>
</dbReference>
<evidence type="ECO:0000313" key="11">
    <source>
        <dbReference type="Proteomes" id="UP000245956"/>
    </source>
</evidence>
<dbReference type="InterPro" id="IPR036837">
    <property type="entry name" value="Cation_efflux_CTD_sf"/>
</dbReference>
<reference evidence="10 11" key="2">
    <citation type="journal article" date="2016" name="Front. Microbiol.">
        <title>Genome and transcriptome sequences reveal the specific parasitism of the nematophagous Purpureocillium lilacinum 36-1.</title>
        <authorList>
            <person name="Xie J."/>
            <person name="Li S."/>
            <person name="Mo C."/>
            <person name="Xiao X."/>
            <person name="Peng D."/>
            <person name="Wang G."/>
            <person name="Xiao Y."/>
        </authorList>
    </citation>
    <scope>NUCLEOTIDE SEQUENCE [LARGE SCALE GENOMIC DNA]</scope>
    <source>
        <strain evidence="10 11">36-1</strain>
    </source>
</reference>
<feature type="domain" description="Cation efflux protein transmembrane" evidence="8">
    <location>
        <begin position="622"/>
        <end position="814"/>
    </location>
</feature>
<dbReference type="SUPFAM" id="SSF160240">
    <property type="entry name" value="Cation efflux protein cytoplasmic domain-like"/>
    <property type="match status" value="1"/>
</dbReference>
<keyword evidence="4 7" id="KW-1133">Transmembrane helix</keyword>
<sequence length="912" mass="100241">MRAAALTRILGEERLATSATRRHYAQTTPGPGGEYCIKTPIRSSNQAVRGPRPAGSEWRAMVRQMETGRGLSRQIYPQRQMQRSRESLACLLAAVATGRRHRLLQLLLLLLLLQGMIKGSSPLGAPRHGNDGVAHADASVTCEWPACRPQLRSTSTANDVQALDQVPSRQRAACLPCPCTDGGAASSPSTLRRQAAITGGVIACKAALDTAHCRCGDITAGIHGPYPWKRSIVSGCAAHRPPTAFVRELWRNALQPDLAPSHATESFGGSSFSFSPTKKTRGPPTTPATMAVADLLPLSWVSGRHSLCRRRRRRRLGIQAAPHSSPRPSTSGMSSPSQRGRPLRRPSLLSLDDSHHHYPLATRTGTLASLIRSRSQQRLSGGGSWPPPVHRLSSDDEEASWARHEEDDIERLLRDETRLGQVLRGPQVRSMNLIGKSNPRYRWERYWKQEDELEAMKKPLREYYERTNELIQQYMYIDCLLDSSIPHDLLNEYNAELEASAFRPVDVPATISEEPSLSQSASASLDLNGPGPGSYGSITPASNGNTGSTSPSGSKPSLPQKRTPKDIFRSSESLPLLKHMDDEPLESPALPSAVGEAGPRPYLPWLEDAEIDSDDPVVTLAIWVNLVANVILLVGKIAVIVSVPSMSVLASLVDGVLDFLSTAIVWTTTRLISTGHKDQHQYPVGRRRLEPVGVLVFSVIMVTSFVQVGLECIQRLARPEHEILQLGLPAIIIMISTIVIKGACWVWCRVVKNSSVRALAEDAKTDVIFNIGSILFPIIGFYGKIWWLDATGGLLLSFVVIITWSQTSAHHVRNLTGFSARPDERNLLLYLTMRFATAIRQIQNLRAYHAGDKLFVEVDIVLSAITPLKDSHDLSEVLTYFLESVPIVDRAFVHVDYASYNAPTHMLKQSAT</sequence>
<dbReference type="PANTHER" id="PTHR43840">
    <property type="entry name" value="MITOCHONDRIAL METAL TRANSPORTER 1-RELATED"/>
    <property type="match status" value="1"/>
</dbReference>
<dbReference type="EMBL" id="JAWRVI010000042">
    <property type="protein sequence ID" value="KAK4086247.1"/>
    <property type="molecule type" value="Genomic_DNA"/>
</dbReference>
<evidence type="ECO:0000256" key="4">
    <source>
        <dbReference type="ARBA" id="ARBA00022989"/>
    </source>
</evidence>
<feature type="compositionally biased region" description="Low complexity" evidence="6">
    <location>
        <begin position="542"/>
        <end position="557"/>
    </location>
</feature>
<name>A0A2U3DQM9_PURLI</name>
<gene>
    <name evidence="10" type="ORF">PCL_09530</name>
    <name evidence="9" type="ORF">Purlil1_9332</name>
</gene>
<protein>
    <recommendedName>
        <fullName evidence="8">Cation efflux protein transmembrane domain-containing protein</fullName>
    </recommendedName>
</protein>
<keyword evidence="12" id="KW-1185">Reference proteome</keyword>
<comment type="caution">
    <text evidence="10">The sequence shown here is derived from an EMBL/GenBank/DDBJ whole genome shotgun (WGS) entry which is preliminary data.</text>
</comment>
<dbReference type="PANTHER" id="PTHR43840:SF4">
    <property type="entry name" value="CDF DIVALENT METAL CATION TRANSPORTER (EUROFUNG)"/>
    <property type="match status" value="1"/>
</dbReference>
<feature type="region of interest" description="Disordered" evidence="6">
    <location>
        <begin position="513"/>
        <end position="565"/>
    </location>
</feature>
<dbReference type="Gene3D" id="1.20.1510.10">
    <property type="entry name" value="Cation efflux protein transmembrane domain"/>
    <property type="match status" value="1"/>
</dbReference>
<evidence type="ECO:0000256" key="6">
    <source>
        <dbReference type="SAM" id="MobiDB-lite"/>
    </source>
</evidence>
<accession>A0A2U3DQM9</accession>
<dbReference type="EMBL" id="LCWV01000054">
    <property type="protein sequence ID" value="PWI64558.1"/>
    <property type="molecule type" value="Genomic_DNA"/>
</dbReference>
<feature type="transmembrane region" description="Helical" evidence="7">
    <location>
        <begin position="620"/>
        <end position="641"/>
    </location>
</feature>
<dbReference type="InterPro" id="IPR058533">
    <property type="entry name" value="Cation_efflux_TM"/>
</dbReference>
<proteinExistence type="predicted"/>
<feature type="compositionally biased region" description="Low complexity" evidence="6">
    <location>
        <begin position="324"/>
        <end position="351"/>
    </location>
</feature>
<dbReference type="SUPFAM" id="SSF161111">
    <property type="entry name" value="Cation efflux protein transmembrane domain-like"/>
    <property type="match status" value="1"/>
</dbReference>
<feature type="region of interest" description="Disordered" evidence="6">
    <location>
        <begin position="373"/>
        <end position="399"/>
    </location>
</feature>